<dbReference type="OrthoDB" id="8062037at2759"/>
<dbReference type="SUPFAM" id="SSF54495">
    <property type="entry name" value="UBC-like"/>
    <property type="match status" value="1"/>
</dbReference>
<comment type="caution">
    <text evidence="2">The sequence shown here is derived from an EMBL/GenBank/DDBJ whole genome shotgun (WGS) entry which is preliminary data.</text>
</comment>
<gene>
    <name evidence="2" type="ORF">GWI33_004921</name>
</gene>
<dbReference type="PANTHER" id="PTHR40237:SF1">
    <property type="entry name" value="LD44813P"/>
    <property type="match status" value="1"/>
</dbReference>
<accession>A0A834MP06</accession>
<dbReference type="SUPFAM" id="SSF57850">
    <property type="entry name" value="RING/U-box"/>
    <property type="match status" value="1"/>
</dbReference>
<dbReference type="Gene3D" id="3.10.110.10">
    <property type="entry name" value="Ubiquitin Conjugating Enzyme"/>
    <property type="match status" value="1"/>
</dbReference>
<dbReference type="Proteomes" id="UP000625711">
    <property type="component" value="Unassembled WGS sequence"/>
</dbReference>
<sequence length="325" mass="38042">MGLIEDELLEVKKLCEHIVPNTKLISCVPTMVRTEIKKTNFKNIVICAQFPKEYPHSPLLIELKSKTLSDKLLLALTNVCERELKTKLGKPQILHTIKFVEKFIEENPLTCCYDEINNLKKILTKQDQLKLKQKTSSLILKVYNEEYYWICKITVPNDYPCKPIDILNVETNFTPTFHRHMVAQAKEIARRCVEPPLKKKPKDPPFQPSPSLEKTALFLIDCIKRLPTEKCQFCKEICFHKNPKLLEHDEKSPKYVERVYCGHLFHQGCLLAYMKQPPFGNKTCSKCGNKIHHFKWNLTDKMAEAQWAHEQARERELQEVTDFFK</sequence>
<dbReference type="Gene3D" id="3.30.40.10">
    <property type="entry name" value="Zinc/RING finger domain, C3HC4 (zinc finger)"/>
    <property type="match status" value="1"/>
</dbReference>
<dbReference type="InterPro" id="IPR016135">
    <property type="entry name" value="UBQ-conjugating_enzyme/RWD"/>
</dbReference>
<protein>
    <recommendedName>
        <fullName evidence="1">RWD domain-containing protein</fullName>
    </recommendedName>
</protein>
<reference evidence="2" key="1">
    <citation type="submission" date="2020-08" db="EMBL/GenBank/DDBJ databases">
        <title>Genome sequencing and assembly of the red palm weevil Rhynchophorus ferrugineus.</title>
        <authorList>
            <person name="Dias G.B."/>
            <person name="Bergman C.M."/>
            <person name="Manee M."/>
        </authorList>
    </citation>
    <scope>NUCLEOTIDE SEQUENCE</scope>
    <source>
        <strain evidence="2">AA-2017</strain>
        <tissue evidence="2">Whole larva</tissue>
    </source>
</reference>
<dbReference type="PROSITE" id="PS50908">
    <property type="entry name" value="RWD"/>
    <property type="match status" value="1"/>
</dbReference>
<dbReference type="InterPro" id="IPR006575">
    <property type="entry name" value="RWD_dom"/>
</dbReference>
<dbReference type="InterPro" id="IPR013083">
    <property type="entry name" value="Znf_RING/FYVE/PHD"/>
</dbReference>
<evidence type="ECO:0000313" key="2">
    <source>
        <dbReference type="EMBL" id="KAF7286514.1"/>
    </source>
</evidence>
<dbReference type="EMBL" id="JAACXV010000024">
    <property type="protein sequence ID" value="KAF7286514.1"/>
    <property type="molecule type" value="Genomic_DNA"/>
</dbReference>
<name>A0A834MP06_RHYFE</name>
<feature type="domain" description="RWD" evidence="1">
    <location>
        <begin position="9"/>
        <end position="107"/>
    </location>
</feature>
<proteinExistence type="predicted"/>
<dbReference type="AlphaFoldDB" id="A0A834MP06"/>
<evidence type="ECO:0000313" key="3">
    <source>
        <dbReference type="Proteomes" id="UP000625711"/>
    </source>
</evidence>
<keyword evidence="3" id="KW-1185">Reference proteome</keyword>
<dbReference type="PANTHER" id="PTHR40237">
    <property type="entry name" value="LD44813P"/>
    <property type="match status" value="1"/>
</dbReference>
<evidence type="ECO:0000259" key="1">
    <source>
        <dbReference type="PROSITE" id="PS50908"/>
    </source>
</evidence>
<organism evidence="2 3">
    <name type="scientific">Rhynchophorus ferrugineus</name>
    <name type="common">Red palm weevil</name>
    <name type="synonym">Curculio ferrugineus</name>
    <dbReference type="NCBI Taxonomy" id="354439"/>
    <lineage>
        <taxon>Eukaryota</taxon>
        <taxon>Metazoa</taxon>
        <taxon>Ecdysozoa</taxon>
        <taxon>Arthropoda</taxon>
        <taxon>Hexapoda</taxon>
        <taxon>Insecta</taxon>
        <taxon>Pterygota</taxon>
        <taxon>Neoptera</taxon>
        <taxon>Endopterygota</taxon>
        <taxon>Coleoptera</taxon>
        <taxon>Polyphaga</taxon>
        <taxon>Cucujiformia</taxon>
        <taxon>Curculionidae</taxon>
        <taxon>Dryophthorinae</taxon>
        <taxon>Rhynchophorus</taxon>
    </lineage>
</organism>
<dbReference type="Pfam" id="PF05773">
    <property type="entry name" value="RWD"/>
    <property type="match status" value="1"/>
</dbReference>